<dbReference type="Pfam" id="PF13839">
    <property type="entry name" value="PC-Esterase"/>
    <property type="match status" value="1"/>
</dbReference>
<dbReference type="InterPro" id="IPR025846">
    <property type="entry name" value="TBL_N"/>
</dbReference>
<sequence>MDALNPLKYQSQPLIKRLLPWLLSALLPIALMILYFYPFQLLLSPSNLLLEKSNTIITDSKLASSSVSPVLHKERVVSKDEKEITCDYSDGIWIHDSRGPLYNGTTCNTIKDGQNCMRHGRPDMDYMYWRWKPNVCTLPRFDPEKFLHLLRNKSLAFVGDSVARNQLESLICMMATVSSPNLLHTNGEDNKFRKWHFPSHNVTVAIFWSPFLVRGIEKTDESDVKRNFNRLYLDSVDEKWAGEVSNLDMIVLSMGHWFLLRAVYHYGDTVLGCHFCTGQNYSEIGFYDVYGKAYKTALNAIIDRKGSIGDAIDVFVTTFTPSHFEGEWDKFGACSKTQPEEPTQKKLVGMDAEMRNAGIREIEAAKMKAKEFGKKVRFQAVDVSWLSLLRPDGHPGPYSNPFPFANGITDRVQNDCVHWCLPGPIDTWNEILLEFMNKWEGRPITYFISSALSIPKLLSPEMAMASPAYLTSYFRIGSQSHFPRNFYCISCFKNHQNPIFAPKDAHPFLLLPKQSTSNLVLPLSTSPSSSSSSSSSPSDSSPIPTIRNPLPTGRFLTNDELAKLEFLENYCYFQELKSGYLYMRVMEQEELDLTAGLLAESFADSMFLPKGYVKLLEYLVKQYLIERRALMPHTATLLGFYKEDEDEDFQVAGTVEVSFNKMGANASPPSPTPPKNSPYICNMTVKESLRRRGIGWHLLKASEELIAQMSSSRDVFLHCRMIDEAPFNMYTRAGYTIVKTDSILTLLTLQRRKHLMYKQIPVSVSPSEMDMYSQEPSATNGDL</sequence>
<accession>A0AAV1CB55</accession>
<comment type="subcellular location">
    <subcellularLocation>
        <location evidence="1">Membrane</location>
        <topology evidence="1">Single-pass membrane protein</topology>
    </subcellularLocation>
</comment>
<dbReference type="InterPro" id="IPR016181">
    <property type="entry name" value="Acyl_CoA_acyltransferase"/>
</dbReference>
<feature type="transmembrane region" description="Helical" evidence="8">
    <location>
        <begin position="18"/>
        <end position="37"/>
    </location>
</feature>
<comment type="similarity">
    <text evidence="2">Belongs to the PC-esterase family. TBL subfamily.</text>
</comment>
<dbReference type="Proteomes" id="UP001161247">
    <property type="component" value="Chromosome 2"/>
</dbReference>
<gene>
    <name evidence="12" type="ORF">OLC1_LOCUS4418</name>
</gene>
<keyword evidence="6 8" id="KW-0472">Membrane</keyword>
<keyword evidence="5 8" id="KW-1133">Transmembrane helix</keyword>
<reference evidence="12" key="1">
    <citation type="submission" date="2023-03" db="EMBL/GenBank/DDBJ databases">
        <authorList>
            <person name="Julca I."/>
        </authorList>
    </citation>
    <scope>NUCLEOTIDE SEQUENCE</scope>
</reference>
<keyword evidence="13" id="KW-1185">Reference proteome</keyword>
<name>A0AAV1CB55_OLDCO</name>
<proteinExistence type="inferred from homology"/>
<dbReference type="InterPro" id="IPR026057">
    <property type="entry name" value="TBL_C"/>
</dbReference>
<dbReference type="CDD" id="cd04301">
    <property type="entry name" value="NAT_SF"/>
    <property type="match status" value="1"/>
</dbReference>
<evidence type="ECO:0000259" key="9">
    <source>
        <dbReference type="Pfam" id="PF00583"/>
    </source>
</evidence>
<evidence type="ECO:0000259" key="11">
    <source>
        <dbReference type="Pfam" id="PF14416"/>
    </source>
</evidence>
<evidence type="ECO:0000259" key="10">
    <source>
        <dbReference type="Pfam" id="PF13839"/>
    </source>
</evidence>
<feature type="domain" description="Trichome birefringence-like C-terminal" evidence="10">
    <location>
        <begin position="138"/>
        <end position="434"/>
    </location>
</feature>
<evidence type="ECO:0000256" key="2">
    <source>
        <dbReference type="ARBA" id="ARBA00007727"/>
    </source>
</evidence>
<dbReference type="SUPFAM" id="SSF55729">
    <property type="entry name" value="Acyl-CoA N-acyltransferases (Nat)"/>
    <property type="match status" value="1"/>
</dbReference>
<dbReference type="PANTHER" id="PTHR47489:SF2">
    <property type="entry name" value="GCN5-RELATED N-ACETYLTRANSFERASE 5, CHLOROPLASTIC"/>
    <property type="match status" value="1"/>
</dbReference>
<dbReference type="Gene3D" id="3.40.630.30">
    <property type="match status" value="1"/>
</dbReference>
<evidence type="ECO:0000313" key="12">
    <source>
        <dbReference type="EMBL" id="CAI9092854.1"/>
    </source>
</evidence>
<evidence type="ECO:0000256" key="5">
    <source>
        <dbReference type="ARBA" id="ARBA00022989"/>
    </source>
</evidence>
<protein>
    <submittedName>
        <fullName evidence="12">OLC1v1028196C1</fullName>
    </submittedName>
</protein>
<evidence type="ECO:0000256" key="7">
    <source>
        <dbReference type="SAM" id="MobiDB-lite"/>
    </source>
</evidence>
<dbReference type="EMBL" id="OX459119">
    <property type="protein sequence ID" value="CAI9092854.1"/>
    <property type="molecule type" value="Genomic_DNA"/>
</dbReference>
<dbReference type="GO" id="GO:0016020">
    <property type="term" value="C:membrane"/>
    <property type="evidence" value="ECO:0007669"/>
    <property type="project" value="UniProtKB-SubCell"/>
</dbReference>
<feature type="region of interest" description="Disordered" evidence="7">
    <location>
        <begin position="521"/>
        <end position="551"/>
    </location>
</feature>
<dbReference type="PANTHER" id="PTHR47489">
    <property type="entry name" value="ACYL-COA N-ACYLTRANSFERASES (NAT) SUPERFAMILY PROTEIN"/>
    <property type="match status" value="1"/>
</dbReference>
<evidence type="ECO:0000256" key="1">
    <source>
        <dbReference type="ARBA" id="ARBA00004167"/>
    </source>
</evidence>
<feature type="domain" description="Trichome birefringence-like N-terminal" evidence="11">
    <location>
        <begin position="85"/>
        <end position="136"/>
    </location>
</feature>
<feature type="compositionally biased region" description="Low complexity" evidence="7">
    <location>
        <begin position="521"/>
        <end position="545"/>
    </location>
</feature>
<dbReference type="Pfam" id="PF00583">
    <property type="entry name" value="Acetyltransf_1"/>
    <property type="match status" value="1"/>
</dbReference>
<dbReference type="GO" id="GO:0016747">
    <property type="term" value="F:acyltransferase activity, transferring groups other than amino-acyl groups"/>
    <property type="evidence" value="ECO:0007669"/>
    <property type="project" value="InterPro"/>
</dbReference>
<dbReference type="AlphaFoldDB" id="A0AAV1CB55"/>
<evidence type="ECO:0000256" key="3">
    <source>
        <dbReference type="ARBA" id="ARBA00022692"/>
    </source>
</evidence>
<evidence type="ECO:0000256" key="6">
    <source>
        <dbReference type="ARBA" id="ARBA00023136"/>
    </source>
</evidence>
<keyword evidence="3 8" id="KW-0812">Transmembrane</keyword>
<dbReference type="Pfam" id="PF14416">
    <property type="entry name" value="PMR5N"/>
    <property type="match status" value="1"/>
</dbReference>
<evidence type="ECO:0000313" key="13">
    <source>
        <dbReference type="Proteomes" id="UP001161247"/>
    </source>
</evidence>
<dbReference type="InterPro" id="IPR000182">
    <property type="entry name" value="GNAT_dom"/>
</dbReference>
<organism evidence="12 13">
    <name type="scientific">Oldenlandia corymbosa var. corymbosa</name>
    <dbReference type="NCBI Taxonomy" id="529605"/>
    <lineage>
        <taxon>Eukaryota</taxon>
        <taxon>Viridiplantae</taxon>
        <taxon>Streptophyta</taxon>
        <taxon>Embryophyta</taxon>
        <taxon>Tracheophyta</taxon>
        <taxon>Spermatophyta</taxon>
        <taxon>Magnoliopsida</taxon>
        <taxon>eudicotyledons</taxon>
        <taxon>Gunneridae</taxon>
        <taxon>Pentapetalae</taxon>
        <taxon>asterids</taxon>
        <taxon>lamiids</taxon>
        <taxon>Gentianales</taxon>
        <taxon>Rubiaceae</taxon>
        <taxon>Rubioideae</taxon>
        <taxon>Spermacoceae</taxon>
        <taxon>Hedyotis-Oldenlandia complex</taxon>
        <taxon>Oldenlandia</taxon>
    </lineage>
</organism>
<evidence type="ECO:0000256" key="4">
    <source>
        <dbReference type="ARBA" id="ARBA00022968"/>
    </source>
</evidence>
<evidence type="ECO:0000256" key="8">
    <source>
        <dbReference type="SAM" id="Phobius"/>
    </source>
</evidence>
<keyword evidence="4" id="KW-0735">Signal-anchor</keyword>
<feature type="domain" description="N-acetyltransferase" evidence="9">
    <location>
        <begin position="638"/>
        <end position="735"/>
    </location>
</feature>